<proteinExistence type="predicted"/>
<dbReference type="Pfam" id="PF05638">
    <property type="entry name" value="T6SS_HCP"/>
    <property type="match status" value="1"/>
</dbReference>
<dbReference type="InterPro" id="IPR036624">
    <property type="entry name" value="Hcp1-lik_sf"/>
</dbReference>
<accession>A0A6J5G3Y2</accession>
<name>A0A6J5G3Y2_9BURK</name>
<dbReference type="PANTHER" id="PTHR36152">
    <property type="entry name" value="CYTOPLASMIC PROTEIN-RELATED"/>
    <property type="match status" value="1"/>
</dbReference>
<dbReference type="InterPro" id="IPR008514">
    <property type="entry name" value="T6SS_Hcp"/>
</dbReference>
<protein>
    <submittedName>
        <fullName evidence="1">Protein hcp1</fullName>
    </submittedName>
</protein>
<gene>
    <name evidence="1" type="primary">hcp1_2</name>
    <name evidence="1" type="ORF">LMG28688_03338</name>
</gene>
<dbReference type="Proteomes" id="UP000494119">
    <property type="component" value="Unassembled WGS sequence"/>
</dbReference>
<dbReference type="PANTHER" id="PTHR36152:SF5">
    <property type="entry name" value="PROTEIN HCP1"/>
    <property type="match status" value="1"/>
</dbReference>
<dbReference type="EMBL" id="CADIKL010000015">
    <property type="protein sequence ID" value="CAB3791611.1"/>
    <property type="molecule type" value="Genomic_DNA"/>
</dbReference>
<dbReference type="SUPFAM" id="SSF141452">
    <property type="entry name" value="Hcp1-like"/>
    <property type="match status" value="1"/>
</dbReference>
<evidence type="ECO:0000313" key="2">
    <source>
        <dbReference type="Proteomes" id="UP000494119"/>
    </source>
</evidence>
<keyword evidence="2" id="KW-1185">Reference proteome</keyword>
<dbReference type="RefSeq" id="WP_175195617.1">
    <property type="nucleotide sequence ID" value="NZ_CADIKL010000015.1"/>
</dbReference>
<dbReference type="Gene3D" id="2.30.110.20">
    <property type="entry name" value="Hcp1-like"/>
    <property type="match status" value="1"/>
</dbReference>
<organism evidence="1 2">
    <name type="scientific">Paraburkholderia caffeinitolerans</name>
    <dbReference type="NCBI Taxonomy" id="1723730"/>
    <lineage>
        <taxon>Bacteria</taxon>
        <taxon>Pseudomonadati</taxon>
        <taxon>Pseudomonadota</taxon>
        <taxon>Betaproteobacteria</taxon>
        <taxon>Burkholderiales</taxon>
        <taxon>Burkholderiaceae</taxon>
        <taxon>Paraburkholderia</taxon>
    </lineage>
</organism>
<evidence type="ECO:0000313" key="1">
    <source>
        <dbReference type="EMBL" id="CAB3791611.1"/>
    </source>
</evidence>
<sequence>MAVDIFIKIGDVAGESQDKSHTGEIDVLAWSWGMAQSGTMHMGTGGGAGKVSIQDLSFTKYLDKATPVLMGACALGSHYPTAVLTVRKAGGKAPLEYFKITFTKVLISSISEGGSGGEDRFTENISINFEKYHVEYQPQSATGEKEGGVVETKWDIAKNVAE</sequence>
<dbReference type="AlphaFoldDB" id="A0A6J5G3Y2"/>
<dbReference type="InterPro" id="IPR053165">
    <property type="entry name" value="HSI-I_assembly_Hcp1"/>
</dbReference>
<reference evidence="1 2" key="1">
    <citation type="submission" date="2020-04" db="EMBL/GenBank/DDBJ databases">
        <authorList>
            <person name="De Canck E."/>
        </authorList>
    </citation>
    <scope>NUCLEOTIDE SEQUENCE [LARGE SCALE GENOMIC DNA]</scope>
    <source>
        <strain evidence="1 2">LMG 28688</strain>
    </source>
</reference>